<proteinExistence type="predicted"/>
<dbReference type="InterPro" id="IPR014729">
    <property type="entry name" value="Rossmann-like_a/b/a_fold"/>
</dbReference>
<comment type="caution">
    <text evidence="4">The sequence shown here is derived from an EMBL/GenBank/DDBJ whole genome shotgun (WGS) entry which is preliminary data.</text>
</comment>
<dbReference type="Proteomes" id="UP000266506">
    <property type="component" value="Unassembled WGS sequence"/>
</dbReference>
<sequence length="171" mass="19977">MKQYKIGLVLGRFQGVHFGHESIIEHALALCDEVLVFIGSSDKSGTKENPFPYELRYNMLHDIYKDSIHIYPLPDLGVGNVPKWGDYVIENAIKVLGKPDLIIYGEEPKLNTWYKNYSELSYISIDRKLIPIDGTTLRGYIKKNKREEFEKYTNPLIHKYFDELKKYLMEV</sequence>
<reference evidence="4 5" key="1">
    <citation type="submission" date="2018-08" db="EMBL/GenBank/DDBJ databases">
        <title>Genomic Encyclopedia of Archaeal and Bacterial Type Strains, Phase II (KMG-II): from individual species to whole genera.</title>
        <authorList>
            <person name="Goeker M."/>
        </authorList>
    </citation>
    <scope>NUCLEOTIDE SEQUENCE [LARGE SCALE GENOMIC DNA]</scope>
    <source>
        <strain evidence="4 5">ATCC 27112</strain>
    </source>
</reference>
<dbReference type="AlphaFoldDB" id="A0A397QTC0"/>
<dbReference type="RefSeq" id="WP_119016914.1">
    <property type="nucleotide sequence ID" value="NZ_QXEV01000035.1"/>
</dbReference>
<evidence type="ECO:0000256" key="2">
    <source>
        <dbReference type="ARBA" id="ARBA00022695"/>
    </source>
</evidence>
<evidence type="ECO:0000313" key="4">
    <source>
        <dbReference type="EMBL" id="RIA64830.1"/>
    </source>
</evidence>
<dbReference type="OrthoDB" id="9802794at2"/>
<accession>A0A397QTC0</accession>
<dbReference type="SUPFAM" id="SSF52374">
    <property type="entry name" value="Nucleotidylyl transferase"/>
    <property type="match status" value="1"/>
</dbReference>
<keyword evidence="2 4" id="KW-0548">Nucleotidyltransferase</keyword>
<dbReference type="Pfam" id="PF01467">
    <property type="entry name" value="CTP_transf_like"/>
    <property type="match status" value="1"/>
</dbReference>
<organism evidence="4 5">
    <name type="scientific">Anaeroplasma bactoclasticum</name>
    <dbReference type="NCBI Taxonomy" id="2088"/>
    <lineage>
        <taxon>Bacteria</taxon>
        <taxon>Bacillati</taxon>
        <taxon>Mycoplasmatota</taxon>
        <taxon>Mollicutes</taxon>
        <taxon>Anaeroplasmatales</taxon>
        <taxon>Anaeroplasmataceae</taxon>
        <taxon>Anaeroplasma</taxon>
    </lineage>
</organism>
<gene>
    <name evidence="4" type="ORF">EI71_01851</name>
</gene>
<keyword evidence="5" id="KW-1185">Reference proteome</keyword>
<dbReference type="NCBIfam" id="TIGR00125">
    <property type="entry name" value="cyt_tran_rel"/>
    <property type="match status" value="1"/>
</dbReference>
<dbReference type="InterPro" id="IPR004821">
    <property type="entry name" value="Cyt_trans-like"/>
</dbReference>
<dbReference type="GO" id="GO:0016779">
    <property type="term" value="F:nucleotidyltransferase activity"/>
    <property type="evidence" value="ECO:0007669"/>
    <property type="project" value="UniProtKB-KW"/>
</dbReference>
<evidence type="ECO:0000259" key="3">
    <source>
        <dbReference type="Pfam" id="PF01467"/>
    </source>
</evidence>
<keyword evidence="1 4" id="KW-0808">Transferase</keyword>
<name>A0A397QTC0_9MOLU</name>
<dbReference type="Gene3D" id="3.40.50.620">
    <property type="entry name" value="HUPs"/>
    <property type="match status" value="1"/>
</dbReference>
<dbReference type="EMBL" id="QXEV01000035">
    <property type="protein sequence ID" value="RIA64830.1"/>
    <property type="molecule type" value="Genomic_DNA"/>
</dbReference>
<feature type="domain" description="Cytidyltransferase-like" evidence="3">
    <location>
        <begin position="9"/>
        <end position="139"/>
    </location>
</feature>
<dbReference type="PANTHER" id="PTHR21342:SF0">
    <property type="entry name" value="BIFUNCTIONAL NMN ADENYLYLTRANSFERASE_NUDIX HYDROLASE"/>
    <property type="match status" value="1"/>
</dbReference>
<dbReference type="InParanoid" id="A0A397QTC0"/>
<evidence type="ECO:0000313" key="5">
    <source>
        <dbReference type="Proteomes" id="UP000266506"/>
    </source>
</evidence>
<evidence type="ECO:0000256" key="1">
    <source>
        <dbReference type="ARBA" id="ARBA00022679"/>
    </source>
</evidence>
<dbReference type="PANTHER" id="PTHR21342">
    <property type="entry name" value="PHOSPHOPANTETHEINE ADENYLYLTRANSFERASE"/>
    <property type="match status" value="1"/>
</dbReference>
<protein>
    <submittedName>
        <fullName evidence="4">Nicotinamide-nucleotide adenylyltransferase</fullName>
    </submittedName>
</protein>